<keyword evidence="2" id="KW-1185">Reference proteome</keyword>
<name>A0A5J5IQE3_9BACT</name>
<dbReference type="EMBL" id="VYQF01000001">
    <property type="protein sequence ID" value="KAA9041792.1"/>
    <property type="molecule type" value="Genomic_DNA"/>
</dbReference>
<dbReference type="SUPFAM" id="SSF53756">
    <property type="entry name" value="UDP-Glycosyltransferase/glycogen phosphorylase"/>
    <property type="match status" value="1"/>
</dbReference>
<dbReference type="PANTHER" id="PTHR12526:SF630">
    <property type="entry name" value="GLYCOSYLTRANSFERASE"/>
    <property type="match status" value="1"/>
</dbReference>
<gene>
    <name evidence="1" type="ORF">FW778_07185</name>
</gene>
<dbReference type="PANTHER" id="PTHR12526">
    <property type="entry name" value="GLYCOSYLTRANSFERASE"/>
    <property type="match status" value="1"/>
</dbReference>
<proteinExistence type="predicted"/>
<evidence type="ECO:0000313" key="1">
    <source>
        <dbReference type="EMBL" id="KAA9041792.1"/>
    </source>
</evidence>
<dbReference type="GO" id="GO:0016740">
    <property type="term" value="F:transferase activity"/>
    <property type="evidence" value="ECO:0007669"/>
    <property type="project" value="UniProtKB-KW"/>
</dbReference>
<sequence>MTKKILFISYDGLTDPLGQSQVIPYLAGLTKYGYCFTILSCEKPQRYALYKRDIEKLLSSFDVKWFPIVYHKKPPVLSSVYDVLMLKRKAKFLHSKESFDMVHTRAGIPSLIGLWMKKKFNVKFLHDVREFYADSRVDGGIWNLKNPLYKIIYKYFKRIEEEEVKHCDGMVCLTYAAKKIIQQRPQYSQKVFLEVIPCSVDMQLFDPERIDAHQKAAVRKQLNISANDVVISYLGSIGGWYLTNEMMMFYRIILDKNPNAKFLFISPHEPAIIIDIGVKFGIPKEKIIVHNAQRYEVPLLLSFSDYSVFFIKPCYSKQSSSPTKHGEIMAMGIPAISNSGVGDVDEIITGAKSGITLKNLNQQEFESVASLISDRIKFDSKIIRNGAREYYDLQKAIDSYKKIYTTILTKPA</sequence>
<dbReference type="Gene3D" id="3.40.50.2000">
    <property type="entry name" value="Glycogen Phosphorylase B"/>
    <property type="match status" value="2"/>
</dbReference>
<evidence type="ECO:0000313" key="2">
    <source>
        <dbReference type="Proteomes" id="UP000326903"/>
    </source>
</evidence>
<dbReference type="Proteomes" id="UP000326903">
    <property type="component" value="Unassembled WGS sequence"/>
</dbReference>
<dbReference type="AlphaFoldDB" id="A0A5J5IQE3"/>
<protein>
    <submittedName>
        <fullName evidence="1">Glycosyltransferase family 4 protein</fullName>
    </submittedName>
</protein>
<organism evidence="1 2">
    <name type="scientific">Ginsengibacter hankyongi</name>
    <dbReference type="NCBI Taxonomy" id="2607284"/>
    <lineage>
        <taxon>Bacteria</taxon>
        <taxon>Pseudomonadati</taxon>
        <taxon>Bacteroidota</taxon>
        <taxon>Chitinophagia</taxon>
        <taxon>Chitinophagales</taxon>
        <taxon>Chitinophagaceae</taxon>
        <taxon>Ginsengibacter</taxon>
    </lineage>
</organism>
<keyword evidence="1" id="KW-0808">Transferase</keyword>
<dbReference type="RefSeq" id="WP_150413921.1">
    <property type="nucleotide sequence ID" value="NZ_VYQF01000001.1"/>
</dbReference>
<reference evidence="1 2" key="1">
    <citation type="submission" date="2019-09" db="EMBL/GenBank/DDBJ databases">
        <title>Draft genome sequence of Ginsengibacter sp. BR5-29.</title>
        <authorList>
            <person name="Im W.-T."/>
        </authorList>
    </citation>
    <scope>NUCLEOTIDE SEQUENCE [LARGE SCALE GENOMIC DNA]</scope>
    <source>
        <strain evidence="1 2">BR5-29</strain>
    </source>
</reference>
<accession>A0A5J5IQE3</accession>
<comment type="caution">
    <text evidence="1">The sequence shown here is derived from an EMBL/GenBank/DDBJ whole genome shotgun (WGS) entry which is preliminary data.</text>
</comment>